<dbReference type="InterPro" id="IPR014756">
    <property type="entry name" value="Ig_E-set"/>
</dbReference>
<protein>
    <submittedName>
        <fullName evidence="3">AMP-activated protein kinase, beta 2 non-catalytic SU</fullName>
    </submittedName>
</protein>
<dbReference type="GO" id="GO:0031588">
    <property type="term" value="C:nucleotide-activated protein kinase complex"/>
    <property type="evidence" value="ECO:0007669"/>
    <property type="project" value="TreeGrafter"/>
</dbReference>
<dbReference type="GO" id="GO:0019901">
    <property type="term" value="F:protein kinase binding"/>
    <property type="evidence" value="ECO:0007669"/>
    <property type="project" value="TreeGrafter"/>
</dbReference>
<dbReference type="Pfam" id="PF16561">
    <property type="entry name" value="AMPK1_CBM"/>
    <property type="match status" value="1"/>
</dbReference>
<evidence type="ECO:0000313" key="3">
    <source>
        <dbReference type="EMBL" id="AAK39740.1"/>
    </source>
</evidence>
<keyword evidence="3" id="KW-0808">Transferase</keyword>
<dbReference type="InterPro" id="IPR050827">
    <property type="entry name" value="CRP1_MDG1_kinase"/>
</dbReference>
<name>Q98S43_GUITH</name>
<sequence length="256" mass="30342">MIVKELIENKSIEQEFDRKIHDILTISEIFVNQNFFNFLNSIKKKKVIFNVFYWTFGGNGVYITGDWDSWNKRIPLCKSGNEFFTIIPLTYGKFQYKFTVDGEWKFAPSTKIQEDKNGNLNNFIDIHDNFGSESIEQSFSDLEIENFNLGESILEKEFKNDPPSIPSHLISFVETKKKKISVNSHRNEFLNLYQNIRVFLNHLIFFDFKCKHNHRIKLPLIKIRIKNKFFTLIINEIKLIFNKICNKAKIILKNLL</sequence>
<organism evidence="3 4">
    <name type="scientific">Guillardia theta</name>
    <name type="common">Cryptophyte</name>
    <name type="synonym">Cryptomonas phi</name>
    <dbReference type="NCBI Taxonomy" id="55529"/>
    <lineage>
        <taxon>Eukaryota</taxon>
        <taxon>Cryptophyceae</taxon>
        <taxon>Pyrenomonadales</taxon>
        <taxon>Geminigeraceae</taxon>
        <taxon>Guillardia</taxon>
    </lineage>
</organism>
<evidence type="ECO:0000256" key="1">
    <source>
        <dbReference type="ARBA" id="ARBA00010926"/>
    </source>
</evidence>
<dbReference type="GO" id="GO:0007165">
    <property type="term" value="P:signal transduction"/>
    <property type="evidence" value="ECO:0007669"/>
    <property type="project" value="TreeGrafter"/>
</dbReference>
<accession>Q98S43</accession>
<dbReference type="GeneID" id="857213"/>
<dbReference type="GO" id="GO:0016301">
    <property type="term" value="F:kinase activity"/>
    <property type="evidence" value="ECO:0007669"/>
    <property type="project" value="UniProtKB-KW"/>
</dbReference>
<dbReference type="SUPFAM" id="SSF81296">
    <property type="entry name" value="E set domains"/>
    <property type="match status" value="1"/>
</dbReference>
<evidence type="ECO:0000313" key="4">
    <source>
        <dbReference type="Proteomes" id="UP000242167"/>
    </source>
</evidence>
<dbReference type="InterPro" id="IPR032640">
    <property type="entry name" value="AMPK1_CBM"/>
</dbReference>
<dbReference type="Gene3D" id="2.60.40.10">
    <property type="entry name" value="Immunoglobulins"/>
    <property type="match status" value="1"/>
</dbReference>
<dbReference type="PANTHER" id="PTHR10343:SF84">
    <property type="entry name" value="5'-AMP-ACTIVATED PROTEIN KINASE SUBUNIT BETA-1"/>
    <property type="match status" value="1"/>
</dbReference>
<dbReference type="AlphaFoldDB" id="Q98S43"/>
<dbReference type="EMBL" id="AF083031">
    <property type="protein sequence ID" value="AAK39740.1"/>
    <property type="molecule type" value="Genomic_DNA"/>
</dbReference>
<geneLocation type="nucleomorph" evidence="3"/>
<dbReference type="Proteomes" id="UP000242167">
    <property type="component" value="Nucleomorph 3"/>
</dbReference>
<dbReference type="CAZy" id="CBM48">
    <property type="family name" value="Carbohydrate-Binding Module Family 48"/>
</dbReference>
<dbReference type="CDD" id="cd02859">
    <property type="entry name" value="E_set_AMPKbeta_like_N"/>
    <property type="match status" value="1"/>
</dbReference>
<dbReference type="GO" id="GO:0005634">
    <property type="term" value="C:nucleus"/>
    <property type="evidence" value="ECO:0007669"/>
    <property type="project" value="TreeGrafter"/>
</dbReference>
<dbReference type="PIR" id="A90131">
    <property type="entry name" value="A90131"/>
</dbReference>
<dbReference type="GO" id="GO:0005737">
    <property type="term" value="C:cytoplasm"/>
    <property type="evidence" value="ECO:0007669"/>
    <property type="project" value="TreeGrafter"/>
</dbReference>
<proteinExistence type="inferred from homology"/>
<keyword evidence="3" id="KW-0418">Kinase</keyword>
<feature type="domain" description="AMP-activated protein kinase glycogen-binding" evidence="2">
    <location>
        <begin position="51"/>
        <end position="128"/>
    </location>
</feature>
<dbReference type="InterPro" id="IPR013783">
    <property type="entry name" value="Ig-like_fold"/>
</dbReference>
<keyword evidence="3" id="KW-0542">Nucleomorph</keyword>
<dbReference type="RefSeq" id="XP_001713431.1">
    <property type="nucleotide sequence ID" value="XM_001713379.1"/>
</dbReference>
<reference evidence="3 4" key="1">
    <citation type="journal article" date="2001" name="Nature">
        <title>The highly reduced genome of an enslaved algal nucleus.</title>
        <authorList>
            <person name="Douglas S."/>
            <person name="Zauner S."/>
            <person name="Fraunholz M."/>
            <person name="Beaton M."/>
            <person name="Penny S."/>
            <person name="Deng L."/>
            <person name="Wu X."/>
            <person name="Reith M."/>
            <person name="Cavalier-Smith T."/>
            <person name="Maier U."/>
        </authorList>
    </citation>
    <scope>NUCLEOTIDE SEQUENCE [LARGE SCALE GENOMIC DNA]</scope>
</reference>
<dbReference type="PANTHER" id="PTHR10343">
    <property type="entry name" value="5'-AMP-ACTIVATED PROTEIN KINASE , BETA SUBUNIT"/>
    <property type="match status" value="1"/>
</dbReference>
<comment type="similarity">
    <text evidence="1">Belongs to the 5'-AMP-activated protein kinase beta subunit family.</text>
</comment>
<evidence type="ECO:0000259" key="2">
    <source>
        <dbReference type="Pfam" id="PF16561"/>
    </source>
</evidence>
<gene>
    <name evidence="3" type="primary">kin(aaB)</name>
</gene>